<sequence length="610" mass="67655">MSNPPPPPPPGGPNQGPPVVRQRRIQGPTSALTDFLASHNIDANRIRRDAEARRAAAQASWDAENSREQSEEAGLEEETPLEEKPLTKAQLARNKATQKAAAKAKASKTFQKAQRKGMDFSDSDDVDEDLYGASSLPKIGQFENCQICYIRFSVTPYSRTGPGGGLLCMKCTKDLDDEEGGPRKKRKTAARYNRRNIESERLEGTSARGARDLVSQCVSTLANNVHQAEDFGDLPPVLVDKLAQLLSKRRMLDSRTLDLFLKPGVANITAYDGAKLKSDDYIRIFQVAPTIKHLRLRNAIQFKEKVMDYLTASTVELESLSLHGANLIDDEHWTSFLMAKGTHLRSLKVYHTDVSFGDEAMRTIKDLCPNLTRLKICHNQKVTSAGLYHIAALKNLQHLSLELYKPTITEPYVEIITSLGANLKTLSLVGIPDLDDTLLNAIHTHCTSLSKLRLKRNETFTDAAFAALFTSWRNPALRIVDLGECRHVDSLTLDNPDRIGLCSAGFEALMAHSGRHLGSLNILSCRHIERAALERAFGEGKMYPELETVDASFCGDMDDFVVGCLWRSCPRVKNLKVFGCFGVKDVRVPRGRNLLGNPNARGMMIEGEED</sequence>
<gene>
    <name evidence="3" type="ORF">VE01_03210</name>
</gene>
<dbReference type="GO" id="GO:0031146">
    <property type="term" value="P:SCF-dependent proteasomal ubiquitin-dependent protein catabolic process"/>
    <property type="evidence" value="ECO:0007669"/>
    <property type="project" value="TreeGrafter"/>
</dbReference>
<evidence type="ECO:0000313" key="3">
    <source>
        <dbReference type="EMBL" id="OBT98242.2"/>
    </source>
</evidence>
<dbReference type="SUPFAM" id="SSF52047">
    <property type="entry name" value="RNI-like"/>
    <property type="match status" value="1"/>
</dbReference>
<feature type="compositionally biased region" description="Acidic residues" evidence="1">
    <location>
        <begin position="71"/>
        <end position="80"/>
    </location>
</feature>
<dbReference type="InterPro" id="IPR032675">
    <property type="entry name" value="LRR_dom_sf"/>
</dbReference>
<dbReference type="RefSeq" id="XP_059319837.1">
    <property type="nucleotide sequence ID" value="XM_059463513.1"/>
</dbReference>
<dbReference type="STRING" id="342668.A0A1B8GQY6"/>
<dbReference type="PANTHER" id="PTHR13318">
    <property type="entry name" value="PARTNER OF PAIRED, ISOFORM B-RELATED"/>
    <property type="match status" value="1"/>
</dbReference>
<dbReference type="SMART" id="SM00367">
    <property type="entry name" value="LRR_CC"/>
    <property type="match status" value="3"/>
</dbReference>
<keyword evidence="4" id="KW-1185">Reference proteome</keyword>
<feature type="compositionally biased region" description="Pro residues" evidence="1">
    <location>
        <begin position="1"/>
        <end position="16"/>
    </location>
</feature>
<evidence type="ECO:0000313" key="4">
    <source>
        <dbReference type="Proteomes" id="UP000091956"/>
    </source>
</evidence>
<dbReference type="InterPro" id="IPR056451">
    <property type="entry name" value="Znf_Tbcl_Rhp7"/>
</dbReference>
<feature type="region of interest" description="Disordered" evidence="1">
    <location>
        <begin position="49"/>
        <end position="124"/>
    </location>
</feature>
<proteinExistence type="predicted"/>
<dbReference type="Pfam" id="PF23550">
    <property type="entry name" value="zf_Tbcl_Rhp7"/>
    <property type="match status" value="1"/>
</dbReference>
<protein>
    <recommendedName>
        <fullName evidence="2">DNA repair protein rhp7 treble clef domain-containing protein</fullName>
    </recommendedName>
</protein>
<reference evidence="4" key="2">
    <citation type="journal article" date="2018" name="Nat. Commun.">
        <title>Extreme sensitivity to ultraviolet light in the fungal pathogen causing white-nose syndrome of bats.</title>
        <authorList>
            <person name="Palmer J.M."/>
            <person name="Drees K.P."/>
            <person name="Foster J.T."/>
            <person name="Lindner D.L."/>
        </authorList>
    </citation>
    <scope>NUCLEOTIDE SEQUENCE [LARGE SCALE GENOMIC DNA]</scope>
    <source>
        <strain evidence="4">UAMH 10579</strain>
    </source>
</reference>
<dbReference type="FunFam" id="3.80.10.10:FF:000601">
    <property type="entry name" value="DNA repair protein Rad7, protein"/>
    <property type="match status" value="1"/>
</dbReference>
<dbReference type="GO" id="GO:0019005">
    <property type="term" value="C:SCF ubiquitin ligase complex"/>
    <property type="evidence" value="ECO:0007669"/>
    <property type="project" value="TreeGrafter"/>
</dbReference>
<evidence type="ECO:0000256" key="1">
    <source>
        <dbReference type="SAM" id="MobiDB-lite"/>
    </source>
</evidence>
<dbReference type="EMBL" id="KV460217">
    <property type="protein sequence ID" value="OBT98242.2"/>
    <property type="molecule type" value="Genomic_DNA"/>
</dbReference>
<dbReference type="Gene3D" id="3.80.10.10">
    <property type="entry name" value="Ribonuclease Inhibitor"/>
    <property type="match status" value="2"/>
</dbReference>
<dbReference type="GeneID" id="28836596"/>
<feature type="domain" description="DNA repair protein rhp7 treble clef" evidence="2">
    <location>
        <begin position="139"/>
        <end position="176"/>
    </location>
</feature>
<accession>A0A1B8GQY6</accession>
<name>A0A1B8GQY6_9PEZI</name>
<evidence type="ECO:0000259" key="2">
    <source>
        <dbReference type="Pfam" id="PF23550"/>
    </source>
</evidence>
<feature type="region of interest" description="Disordered" evidence="1">
    <location>
        <begin position="1"/>
        <end position="26"/>
    </location>
</feature>
<dbReference type="Proteomes" id="UP000091956">
    <property type="component" value="Unassembled WGS sequence"/>
</dbReference>
<feature type="compositionally biased region" description="Low complexity" evidence="1">
    <location>
        <begin position="95"/>
        <end position="112"/>
    </location>
</feature>
<reference evidence="3 4" key="1">
    <citation type="submission" date="2016-03" db="EMBL/GenBank/DDBJ databases">
        <title>Comparative genomics of Pseudogymnoascus destructans, the fungus causing white-nose syndrome of bats.</title>
        <authorList>
            <person name="Palmer J.M."/>
            <person name="Drees K.P."/>
            <person name="Foster J.T."/>
            <person name="Lindner D.L."/>
        </authorList>
    </citation>
    <scope>NUCLEOTIDE SEQUENCE [LARGE SCALE GENOMIC DNA]</scope>
    <source>
        <strain evidence="3 4">UAMH 10579</strain>
    </source>
</reference>
<dbReference type="AlphaFoldDB" id="A0A1B8GQY6"/>
<dbReference type="InterPro" id="IPR006553">
    <property type="entry name" value="Leu-rich_rpt_Cys-con_subtyp"/>
</dbReference>
<organism evidence="3 4">
    <name type="scientific">Pseudogymnoascus verrucosus</name>
    <dbReference type="NCBI Taxonomy" id="342668"/>
    <lineage>
        <taxon>Eukaryota</taxon>
        <taxon>Fungi</taxon>
        <taxon>Dikarya</taxon>
        <taxon>Ascomycota</taxon>
        <taxon>Pezizomycotina</taxon>
        <taxon>Leotiomycetes</taxon>
        <taxon>Thelebolales</taxon>
        <taxon>Thelebolaceae</taxon>
        <taxon>Pseudogymnoascus</taxon>
    </lineage>
</organism>